<keyword evidence="2" id="KW-1185">Reference proteome</keyword>
<name>A0ACB9GZF5_CICIN</name>
<organism evidence="1 2">
    <name type="scientific">Cichorium intybus</name>
    <name type="common">Chicory</name>
    <dbReference type="NCBI Taxonomy" id="13427"/>
    <lineage>
        <taxon>Eukaryota</taxon>
        <taxon>Viridiplantae</taxon>
        <taxon>Streptophyta</taxon>
        <taxon>Embryophyta</taxon>
        <taxon>Tracheophyta</taxon>
        <taxon>Spermatophyta</taxon>
        <taxon>Magnoliopsida</taxon>
        <taxon>eudicotyledons</taxon>
        <taxon>Gunneridae</taxon>
        <taxon>Pentapetalae</taxon>
        <taxon>asterids</taxon>
        <taxon>campanulids</taxon>
        <taxon>Asterales</taxon>
        <taxon>Asteraceae</taxon>
        <taxon>Cichorioideae</taxon>
        <taxon>Cichorieae</taxon>
        <taxon>Cichoriinae</taxon>
        <taxon>Cichorium</taxon>
    </lineage>
</organism>
<protein>
    <submittedName>
        <fullName evidence="1">Uncharacterized protein</fullName>
    </submittedName>
</protein>
<sequence length="154" mass="16589">MELKSGLSALVTGGTSGIGRALCIALAQKGIFVTVVDYSADRGEEVASISQEENLKFHSGLKFPSAIFGKWLRAAFEKHMKVYGSLDICINCATSAPFHDDQTDGAGSLRDAINVNLLAVMDCTHRATLFGKGVRLNFLPTRKKASTSMCFAQR</sequence>
<evidence type="ECO:0000313" key="1">
    <source>
        <dbReference type="EMBL" id="KAI3788411.1"/>
    </source>
</evidence>
<reference evidence="2" key="1">
    <citation type="journal article" date="2022" name="Mol. Ecol. Resour.">
        <title>The genomes of chicory, endive, great burdock and yacon provide insights into Asteraceae palaeo-polyploidization history and plant inulin production.</title>
        <authorList>
            <person name="Fan W."/>
            <person name="Wang S."/>
            <person name="Wang H."/>
            <person name="Wang A."/>
            <person name="Jiang F."/>
            <person name="Liu H."/>
            <person name="Zhao H."/>
            <person name="Xu D."/>
            <person name="Zhang Y."/>
        </authorList>
    </citation>
    <scope>NUCLEOTIDE SEQUENCE [LARGE SCALE GENOMIC DNA]</scope>
    <source>
        <strain evidence="2">cv. Punajuju</strain>
    </source>
</reference>
<gene>
    <name evidence="1" type="ORF">L2E82_01176</name>
</gene>
<reference evidence="1 2" key="2">
    <citation type="journal article" date="2022" name="Mol. Ecol. Resour.">
        <title>The genomes of chicory, endive, great burdock and yacon provide insights into Asteraceae paleo-polyploidization history and plant inulin production.</title>
        <authorList>
            <person name="Fan W."/>
            <person name="Wang S."/>
            <person name="Wang H."/>
            <person name="Wang A."/>
            <person name="Jiang F."/>
            <person name="Liu H."/>
            <person name="Zhao H."/>
            <person name="Xu D."/>
            <person name="Zhang Y."/>
        </authorList>
    </citation>
    <scope>NUCLEOTIDE SEQUENCE [LARGE SCALE GENOMIC DNA]</scope>
    <source>
        <strain evidence="2">cv. Punajuju</strain>
        <tissue evidence="1">Leaves</tissue>
    </source>
</reference>
<accession>A0ACB9GZF5</accession>
<evidence type="ECO:0000313" key="2">
    <source>
        <dbReference type="Proteomes" id="UP001055811"/>
    </source>
</evidence>
<dbReference type="Proteomes" id="UP001055811">
    <property type="component" value="Linkage Group LG01"/>
</dbReference>
<comment type="caution">
    <text evidence="1">The sequence shown here is derived from an EMBL/GenBank/DDBJ whole genome shotgun (WGS) entry which is preliminary data.</text>
</comment>
<proteinExistence type="predicted"/>
<dbReference type="EMBL" id="CM042009">
    <property type="protein sequence ID" value="KAI3788411.1"/>
    <property type="molecule type" value="Genomic_DNA"/>
</dbReference>